<protein>
    <submittedName>
        <fullName evidence="1">Uncharacterized protein</fullName>
    </submittedName>
</protein>
<dbReference type="AlphaFoldDB" id="A0A6M3JSG0"/>
<proteinExistence type="predicted"/>
<dbReference type="EMBL" id="MT141990">
    <property type="protein sequence ID" value="QJA72954.1"/>
    <property type="molecule type" value="Genomic_DNA"/>
</dbReference>
<sequence length="75" mass="8872">MQIEKSDFNNELCNALAIPPEGVKEINIHYCFCDIVRVEIIREIPLDKDAHSRLIRMFEDYEINPRLVRKIVNET</sequence>
<name>A0A6M3JSG0_9ZZZZ</name>
<organism evidence="1">
    <name type="scientific">viral metagenome</name>
    <dbReference type="NCBI Taxonomy" id="1070528"/>
    <lineage>
        <taxon>unclassified sequences</taxon>
        <taxon>metagenomes</taxon>
        <taxon>organismal metagenomes</taxon>
    </lineage>
</organism>
<accession>A0A6M3JSG0</accession>
<gene>
    <name evidence="1" type="ORF">MM415A02550_0014</name>
</gene>
<reference evidence="1" key="1">
    <citation type="submission" date="2020-03" db="EMBL/GenBank/DDBJ databases">
        <title>The deep terrestrial virosphere.</title>
        <authorList>
            <person name="Holmfeldt K."/>
            <person name="Nilsson E."/>
            <person name="Simone D."/>
            <person name="Lopez-Fernandez M."/>
            <person name="Wu X."/>
            <person name="de Brujin I."/>
            <person name="Lundin D."/>
            <person name="Andersson A."/>
            <person name="Bertilsson S."/>
            <person name="Dopson M."/>
        </authorList>
    </citation>
    <scope>NUCLEOTIDE SEQUENCE</scope>
    <source>
        <strain evidence="1">MM415A02550</strain>
    </source>
</reference>
<evidence type="ECO:0000313" key="1">
    <source>
        <dbReference type="EMBL" id="QJA72954.1"/>
    </source>
</evidence>